<comment type="caution">
    <text evidence="1">The sequence shown here is derived from an EMBL/GenBank/DDBJ whole genome shotgun (WGS) entry which is preliminary data.</text>
</comment>
<dbReference type="Proteomes" id="UP000499080">
    <property type="component" value="Unassembled WGS sequence"/>
</dbReference>
<name>A0A4Y2VCZ2_ARAVE</name>
<evidence type="ECO:0000313" key="1">
    <source>
        <dbReference type="EMBL" id="GBO21986.1"/>
    </source>
</evidence>
<gene>
    <name evidence="1" type="ORF">AVEN_268312_1</name>
</gene>
<protein>
    <submittedName>
        <fullName evidence="1">Uncharacterized protein</fullName>
    </submittedName>
</protein>
<proteinExistence type="predicted"/>
<evidence type="ECO:0000313" key="2">
    <source>
        <dbReference type="Proteomes" id="UP000499080"/>
    </source>
</evidence>
<reference evidence="1 2" key="1">
    <citation type="journal article" date="2019" name="Sci. Rep.">
        <title>Orb-weaving spider Araneus ventricosus genome elucidates the spidroin gene catalogue.</title>
        <authorList>
            <person name="Kono N."/>
            <person name="Nakamura H."/>
            <person name="Ohtoshi R."/>
            <person name="Moran D.A.P."/>
            <person name="Shinohara A."/>
            <person name="Yoshida Y."/>
            <person name="Fujiwara M."/>
            <person name="Mori M."/>
            <person name="Tomita M."/>
            <person name="Arakawa K."/>
        </authorList>
    </citation>
    <scope>NUCLEOTIDE SEQUENCE [LARGE SCALE GENOMIC DNA]</scope>
</reference>
<dbReference type="AlphaFoldDB" id="A0A4Y2VCZ2"/>
<organism evidence="1 2">
    <name type="scientific">Araneus ventricosus</name>
    <name type="common">Orbweaver spider</name>
    <name type="synonym">Epeira ventricosa</name>
    <dbReference type="NCBI Taxonomy" id="182803"/>
    <lineage>
        <taxon>Eukaryota</taxon>
        <taxon>Metazoa</taxon>
        <taxon>Ecdysozoa</taxon>
        <taxon>Arthropoda</taxon>
        <taxon>Chelicerata</taxon>
        <taxon>Arachnida</taxon>
        <taxon>Araneae</taxon>
        <taxon>Araneomorphae</taxon>
        <taxon>Entelegynae</taxon>
        <taxon>Araneoidea</taxon>
        <taxon>Araneidae</taxon>
        <taxon>Araneus</taxon>
    </lineage>
</organism>
<keyword evidence="2" id="KW-1185">Reference proteome</keyword>
<sequence>MSLSDPSTPRSVLGTYPHKHVEATYELPQKNTNSSSFHKEEVGLGSIFQKRTLRPGRLLPESRVCNDPIGRLQRHPLLLNILP</sequence>
<accession>A0A4Y2VCZ2</accession>
<dbReference type="EMBL" id="BGPR01045119">
    <property type="protein sequence ID" value="GBO21986.1"/>
    <property type="molecule type" value="Genomic_DNA"/>
</dbReference>